<reference evidence="2 3" key="1">
    <citation type="submission" date="2013-04" db="EMBL/GenBank/DDBJ databases">
        <title>The Genome Sequence of Sutterella wadsworthensis HGA0223.</title>
        <authorList>
            <consortium name="The Broad Institute Genomics Platform"/>
            <person name="Earl A."/>
            <person name="Ward D."/>
            <person name="Feldgarden M."/>
            <person name="Gevers D."/>
            <person name="Schmidt T.M."/>
            <person name="Dover J."/>
            <person name="Dai D."/>
            <person name="Walker B."/>
            <person name="Young S."/>
            <person name="Zeng Q."/>
            <person name="Gargeya S."/>
            <person name="Fitzgerald M."/>
            <person name="Haas B."/>
            <person name="Abouelleil A."/>
            <person name="Allen A.W."/>
            <person name="Alvarado L."/>
            <person name="Arachchi H.M."/>
            <person name="Berlin A.M."/>
            <person name="Chapman S.B."/>
            <person name="Gainer-Dewar J."/>
            <person name="Goldberg J."/>
            <person name="Griggs A."/>
            <person name="Gujja S."/>
            <person name="Hansen M."/>
            <person name="Howarth C."/>
            <person name="Imamovic A."/>
            <person name="Ireland A."/>
            <person name="Larimer J."/>
            <person name="McCowan C."/>
            <person name="Murphy C."/>
            <person name="Pearson M."/>
            <person name="Poon T.W."/>
            <person name="Priest M."/>
            <person name="Roberts A."/>
            <person name="Saif S."/>
            <person name="Shea T."/>
            <person name="Sisk P."/>
            <person name="Sykes S."/>
            <person name="Wortman J."/>
            <person name="Nusbaum C."/>
            <person name="Birren B."/>
        </authorList>
    </citation>
    <scope>NUCLEOTIDE SEQUENCE [LARGE SCALE GENOMIC DNA]</scope>
    <source>
        <strain evidence="2 3">HGA0223</strain>
    </source>
</reference>
<evidence type="ECO:0000313" key="3">
    <source>
        <dbReference type="Proteomes" id="UP000014400"/>
    </source>
</evidence>
<dbReference type="RefSeq" id="WP_016474193.1">
    <property type="nucleotide sequence ID" value="NZ_KE150480.1"/>
</dbReference>
<dbReference type="Proteomes" id="UP000014400">
    <property type="component" value="Unassembled WGS sequence"/>
</dbReference>
<evidence type="ECO:0000256" key="1">
    <source>
        <dbReference type="SAM" id="SignalP"/>
    </source>
</evidence>
<keyword evidence="3" id="KW-1185">Reference proteome</keyword>
<dbReference type="HOGENOM" id="CLU_164831_0_0_4"/>
<evidence type="ECO:0008006" key="4">
    <source>
        <dbReference type="Google" id="ProtNLM"/>
    </source>
</evidence>
<keyword evidence="1" id="KW-0732">Signal</keyword>
<dbReference type="PROSITE" id="PS51257">
    <property type="entry name" value="PROKAR_LIPOPROTEIN"/>
    <property type="match status" value="1"/>
</dbReference>
<dbReference type="PATRIC" id="fig|1203554.3.peg.883"/>
<sequence length="122" mass="13114">MKKALIAITALTASALIAGCANVPREAHRINLITLDEAEANHCKSLGWVGSVSVLLINGKARNTAVILKKAVKMPGATHIAYTKGEAGYATTRAQVLSCPNPDLKTKDPETMAYQREYLKHD</sequence>
<protein>
    <recommendedName>
        <fullName evidence="4">Lipoprotein</fullName>
    </recommendedName>
</protein>
<evidence type="ECO:0000313" key="2">
    <source>
        <dbReference type="EMBL" id="EPE00139.1"/>
    </source>
</evidence>
<name>S3BFN3_9BURK</name>
<dbReference type="eggNOG" id="ENOG5031UZB">
    <property type="taxonomic scope" value="Bacteria"/>
</dbReference>
<dbReference type="AlphaFoldDB" id="S3BFN3"/>
<feature type="chain" id="PRO_5004506221" description="Lipoprotein" evidence="1">
    <location>
        <begin position="19"/>
        <end position="122"/>
    </location>
</feature>
<feature type="signal peptide" evidence="1">
    <location>
        <begin position="1"/>
        <end position="18"/>
    </location>
</feature>
<proteinExistence type="predicted"/>
<accession>S3BFN3</accession>
<gene>
    <name evidence="2" type="ORF">HMPREF1476_00868</name>
</gene>
<comment type="caution">
    <text evidence="2">The sequence shown here is derived from an EMBL/GenBank/DDBJ whole genome shotgun (WGS) entry which is preliminary data.</text>
</comment>
<dbReference type="EMBL" id="ATCF01000012">
    <property type="protein sequence ID" value="EPE00139.1"/>
    <property type="molecule type" value="Genomic_DNA"/>
</dbReference>
<organism evidence="2 3">
    <name type="scientific">Sutterella wadsworthensis HGA0223</name>
    <dbReference type="NCBI Taxonomy" id="1203554"/>
    <lineage>
        <taxon>Bacteria</taxon>
        <taxon>Pseudomonadati</taxon>
        <taxon>Pseudomonadota</taxon>
        <taxon>Betaproteobacteria</taxon>
        <taxon>Burkholderiales</taxon>
        <taxon>Sutterellaceae</taxon>
        <taxon>Sutterella</taxon>
    </lineage>
</organism>